<dbReference type="EMBL" id="CAEZSR010000382">
    <property type="protein sequence ID" value="CAB4604419.1"/>
    <property type="molecule type" value="Genomic_DNA"/>
</dbReference>
<dbReference type="PROSITE" id="PS51257">
    <property type="entry name" value="PROKAR_LIPOPROTEIN"/>
    <property type="match status" value="1"/>
</dbReference>
<protein>
    <submittedName>
        <fullName evidence="1">Unannotated protein</fullName>
    </submittedName>
</protein>
<proteinExistence type="predicted"/>
<reference evidence="1" key="1">
    <citation type="submission" date="2020-05" db="EMBL/GenBank/DDBJ databases">
        <authorList>
            <person name="Chiriac C."/>
            <person name="Salcher M."/>
            <person name="Ghai R."/>
            <person name="Kavagutti S V."/>
        </authorList>
    </citation>
    <scope>NUCLEOTIDE SEQUENCE</scope>
</reference>
<dbReference type="AlphaFoldDB" id="A0A6J6GXJ5"/>
<name>A0A6J6GXJ5_9ZZZZ</name>
<evidence type="ECO:0000313" key="1">
    <source>
        <dbReference type="EMBL" id="CAB4604419.1"/>
    </source>
</evidence>
<sequence>MRATRARTAGRVRSAGRVATASLGGAVAVVSLTGCSQFAAQGLQLRTDESITIELPADRADVSAPIEVRWVDDAPRVGGSYLVLIDRAPMPPGEDVAWFARDDDTCIESQGCPDELWLARRGITVTAELSATIEIVPARSESRDGAPYDLTVVRLDADGRRDGEGAFSVQFRLVEDEAAP</sequence>
<accession>A0A6J6GXJ5</accession>
<gene>
    <name evidence="1" type="ORF">UFOPK1493_04553</name>
</gene>
<organism evidence="1">
    <name type="scientific">freshwater metagenome</name>
    <dbReference type="NCBI Taxonomy" id="449393"/>
    <lineage>
        <taxon>unclassified sequences</taxon>
        <taxon>metagenomes</taxon>
        <taxon>ecological metagenomes</taxon>
    </lineage>
</organism>